<proteinExistence type="predicted"/>
<keyword evidence="1" id="KW-0472">Membrane</keyword>
<feature type="transmembrane region" description="Helical" evidence="1">
    <location>
        <begin position="20"/>
        <end position="40"/>
    </location>
</feature>
<protein>
    <submittedName>
        <fullName evidence="2">Uncharacterized protein</fullName>
    </submittedName>
</protein>
<reference evidence="2 3" key="1">
    <citation type="journal article" date="2021" name="Elife">
        <title>Chloroplast acquisition without the gene transfer in kleptoplastic sea slugs, Plakobranchus ocellatus.</title>
        <authorList>
            <person name="Maeda T."/>
            <person name="Takahashi S."/>
            <person name="Yoshida T."/>
            <person name="Shimamura S."/>
            <person name="Takaki Y."/>
            <person name="Nagai Y."/>
            <person name="Toyoda A."/>
            <person name="Suzuki Y."/>
            <person name="Arimoto A."/>
            <person name="Ishii H."/>
            <person name="Satoh N."/>
            <person name="Nishiyama T."/>
            <person name="Hasebe M."/>
            <person name="Maruyama T."/>
            <person name="Minagawa J."/>
            <person name="Obokata J."/>
            <person name="Shigenobu S."/>
        </authorList>
    </citation>
    <scope>NUCLEOTIDE SEQUENCE [LARGE SCALE GENOMIC DNA]</scope>
</reference>
<dbReference type="EMBL" id="BMAT01005534">
    <property type="protein sequence ID" value="GFR95113.1"/>
    <property type="molecule type" value="Genomic_DNA"/>
</dbReference>
<comment type="caution">
    <text evidence="2">The sequence shown here is derived from an EMBL/GenBank/DDBJ whole genome shotgun (WGS) entry which is preliminary data.</text>
</comment>
<gene>
    <name evidence="2" type="ORF">ElyMa_002684400</name>
</gene>
<evidence type="ECO:0000256" key="1">
    <source>
        <dbReference type="SAM" id="Phobius"/>
    </source>
</evidence>
<evidence type="ECO:0000313" key="2">
    <source>
        <dbReference type="EMBL" id="GFR95113.1"/>
    </source>
</evidence>
<accession>A0AAV4HB06</accession>
<evidence type="ECO:0000313" key="3">
    <source>
        <dbReference type="Proteomes" id="UP000762676"/>
    </source>
</evidence>
<keyword evidence="1" id="KW-0812">Transmembrane</keyword>
<keyword evidence="3" id="KW-1185">Reference proteome</keyword>
<sequence>MADGLTAPVSQSSAVKPTLPTGIVTSCVFVVGAQGLYYFFGDSLVSDANWHKGDQITLLIYVIDKRLALFCCDGKTFAFFLSREINSH</sequence>
<keyword evidence="1" id="KW-1133">Transmembrane helix</keyword>
<dbReference type="Proteomes" id="UP000762676">
    <property type="component" value="Unassembled WGS sequence"/>
</dbReference>
<name>A0AAV4HB06_9GAST</name>
<organism evidence="2 3">
    <name type="scientific">Elysia marginata</name>
    <dbReference type="NCBI Taxonomy" id="1093978"/>
    <lineage>
        <taxon>Eukaryota</taxon>
        <taxon>Metazoa</taxon>
        <taxon>Spiralia</taxon>
        <taxon>Lophotrochozoa</taxon>
        <taxon>Mollusca</taxon>
        <taxon>Gastropoda</taxon>
        <taxon>Heterobranchia</taxon>
        <taxon>Euthyneura</taxon>
        <taxon>Panpulmonata</taxon>
        <taxon>Sacoglossa</taxon>
        <taxon>Placobranchoidea</taxon>
        <taxon>Plakobranchidae</taxon>
        <taxon>Elysia</taxon>
    </lineage>
</organism>
<dbReference type="AlphaFoldDB" id="A0AAV4HB06"/>